<keyword evidence="2" id="KW-1133">Transmembrane helix</keyword>
<dbReference type="PROSITE" id="PS50105">
    <property type="entry name" value="SAM_DOMAIN"/>
    <property type="match status" value="1"/>
</dbReference>
<feature type="region of interest" description="Disordered" evidence="1">
    <location>
        <begin position="366"/>
        <end position="425"/>
    </location>
</feature>
<dbReference type="InParanoid" id="A0A0V0QHC5"/>
<evidence type="ECO:0000256" key="1">
    <source>
        <dbReference type="SAM" id="MobiDB-lite"/>
    </source>
</evidence>
<name>A0A0V0QHC5_PSEPJ</name>
<keyword evidence="2" id="KW-0472">Membrane</keyword>
<dbReference type="InterPro" id="IPR013761">
    <property type="entry name" value="SAM/pointed_sf"/>
</dbReference>
<feature type="transmembrane region" description="Helical" evidence="2">
    <location>
        <begin position="155"/>
        <end position="181"/>
    </location>
</feature>
<feature type="transmembrane region" description="Helical" evidence="2">
    <location>
        <begin position="62"/>
        <end position="79"/>
    </location>
</feature>
<evidence type="ECO:0000256" key="2">
    <source>
        <dbReference type="SAM" id="Phobius"/>
    </source>
</evidence>
<feature type="transmembrane region" description="Helical" evidence="2">
    <location>
        <begin position="107"/>
        <end position="134"/>
    </location>
</feature>
<dbReference type="AlphaFoldDB" id="A0A0V0QHC5"/>
<feature type="transmembrane region" description="Helical" evidence="2">
    <location>
        <begin position="227"/>
        <end position="249"/>
    </location>
</feature>
<gene>
    <name evidence="4" type="ORF">PPERSA_01364</name>
</gene>
<feature type="compositionally biased region" description="Acidic residues" evidence="1">
    <location>
        <begin position="412"/>
        <end position="422"/>
    </location>
</feature>
<protein>
    <submittedName>
        <fullName evidence="4">Sterile alpha motif/pointed domain</fullName>
    </submittedName>
</protein>
<dbReference type="InterPro" id="IPR001660">
    <property type="entry name" value="SAM"/>
</dbReference>
<evidence type="ECO:0000259" key="3">
    <source>
        <dbReference type="PROSITE" id="PS50105"/>
    </source>
</evidence>
<comment type="caution">
    <text evidence="4">The sequence shown here is derived from an EMBL/GenBank/DDBJ whole genome shotgun (WGS) entry which is preliminary data.</text>
</comment>
<sequence length="456" mass="52742">MEKSKLTILGGNKEFIDEHDDEQQQLKKSKNQKQQSNQNKIQTPKLSTILCRPKDVLAQIKFLALASGILGCFSTYLAVGTFDLEGYLRADYMRSYLQNQDGNYQSWQLLVTGLSCSFFQALNVFILIILYLIMTNSGCSQDLSYFQKWYNYFKWVLLSNYLMFALGLYLIFGTIIAAIQIQYPYYCDYDVPGRVQISEEQIRQDVYPCNHDTYGGQGVFKRVGLQFAIAVYVMIPVITVILIGFSILFHVKWQKNTQYAYKMPSKGLKMWLDSMHLERNYEQLFADHGVTLRWLKKMGHREKVIYQALKDIGIQQVGDILKIIASIKSIKNNNDLDSDEGVDLTGQDRSLAYQMKKLKERQEKIDAEKQAKKQQKNNNNSKQDQDTDHIQINGITTQNNQQTVQVPVSKNDDEEELQDFGEPEVQFQAQKNERLARLQQLVSQNEEIAKKQSTKQ</sequence>
<feature type="region of interest" description="Disordered" evidence="1">
    <location>
        <begin position="1"/>
        <end position="40"/>
    </location>
</feature>
<organism evidence="4 5">
    <name type="scientific">Pseudocohnilembus persalinus</name>
    <name type="common">Ciliate</name>
    <dbReference type="NCBI Taxonomy" id="266149"/>
    <lineage>
        <taxon>Eukaryota</taxon>
        <taxon>Sar</taxon>
        <taxon>Alveolata</taxon>
        <taxon>Ciliophora</taxon>
        <taxon>Intramacronucleata</taxon>
        <taxon>Oligohymenophorea</taxon>
        <taxon>Scuticociliatia</taxon>
        <taxon>Philasterida</taxon>
        <taxon>Pseudocohnilembidae</taxon>
        <taxon>Pseudocohnilembus</taxon>
    </lineage>
</organism>
<accession>A0A0V0QHC5</accession>
<dbReference type="SUPFAM" id="SSF47769">
    <property type="entry name" value="SAM/Pointed domain"/>
    <property type="match status" value="1"/>
</dbReference>
<feature type="compositionally biased region" description="Low complexity" evidence="1">
    <location>
        <begin position="390"/>
        <end position="408"/>
    </location>
</feature>
<keyword evidence="5" id="KW-1185">Reference proteome</keyword>
<evidence type="ECO:0000313" key="5">
    <source>
        <dbReference type="Proteomes" id="UP000054937"/>
    </source>
</evidence>
<dbReference type="Pfam" id="PF07647">
    <property type="entry name" value="SAM_2"/>
    <property type="match status" value="1"/>
</dbReference>
<evidence type="ECO:0000313" key="4">
    <source>
        <dbReference type="EMBL" id="KRX01461.1"/>
    </source>
</evidence>
<dbReference type="Gene3D" id="1.10.150.50">
    <property type="entry name" value="Transcription Factor, Ets-1"/>
    <property type="match status" value="1"/>
</dbReference>
<reference evidence="4 5" key="1">
    <citation type="journal article" date="2015" name="Sci. Rep.">
        <title>Genome of the facultative scuticociliatosis pathogen Pseudocohnilembus persalinus provides insight into its virulence through horizontal gene transfer.</title>
        <authorList>
            <person name="Xiong J."/>
            <person name="Wang G."/>
            <person name="Cheng J."/>
            <person name="Tian M."/>
            <person name="Pan X."/>
            <person name="Warren A."/>
            <person name="Jiang C."/>
            <person name="Yuan D."/>
            <person name="Miao W."/>
        </authorList>
    </citation>
    <scope>NUCLEOTIDE SEQUENCE [LARGE SCALE GENOMIC DNA]</scope>
    <source>
        <strain evidence="4">36N120E</strain>
    </source>
</reference>
<dbReference type="EMBL" id="LDAU01000170">
    <property type="protein sequence ID" value="KRX01461.1"/>
    <property type="molecule type" value="Genomic_DNA"/>
</dbReference>
<feature type="domain" description="SAM" evidence="3">
    <location>
        <begin position="263"/>
        <end position="333"/>
    </location>
</feature>
<keyword evidence="2" id="KW-0812">Transmembrane</keyword>
<dbReference type="Proteomes" id="UP000054937">
    <property type="component" value="Unassembled WGS sequence"/>
</dbReference>
<proteinExistence type="predicted"/>